<dbReference type="Proteomes" id="UP000324222">
    <property type="component" value="Unassembled WGS sequence"/>
</dbReference>
<evidence type="ECO:0000313" key="1">
    <source>
        <dbReference type="EMBL" id="MPC58947.1"/>
    </source>
</evidence>
<reference evidence="1 2" key="1">
    <citation type="submission" date="2019-05" db="EMBL/GenBank/DDBJ databases">
        <title>Another draft genome of Portunus trituberculatus and its Hox gene families provides insights of decapod evolution.</title>
        <authorList>
            <person name="Jeong J.-H."/>
            <person name="Song I."/>
            <person name="Kim S."/>
            <person name="Choi T."/>
            <person name="Kim D."/>
            <person name="Ryu S."/>
            <person name="Kim W."/>
        </authorList>
    </citation>
    <scope>NUCLEOTIDE SEQUENCE [LARGE SCALE GENOMIC DNA]</scope>
    <source>
        <tissue evidence="1">Muscle</tissue>
    </source>
</reference>
<proteinExistence type="predicted"/>
<evidence type="ECO:0000313" key="2">
    <source>
        <dbReference type="Proteomes" id="UP000324222"/>
    </source>
</evidence>
<sequence length="79" mass="8753">MCVCGQHLPCSLTTRYVLNSFPRPRLHQARRVATKRTMCAARKTQIFGSGQHLKRTRTCVTGPVETEAAYAAAGTHHNT</sequence>
<name>A0A5B7GNU4_PORTR</name>
<dbReference type="EMBL" id="VSRR010016124">
    <property type="protein sequence ID" value="MPC58947.1"/>
    <property type="molecule type" value="Genomic_DNA"/>
</dbReference>
<gene>
    <name evidence="1" type="ORF">E2C01_052960</name>
</gene>
<dbReference type="AlphaFoldDB" id="A0A5B7GNU4"/>
<organism evidence="1 2">
    <name type="scientific">Portunus trituberculatus</name>
    <name type="common">Swimming crab</name>
    <name type="synonym">Neptunus trituberculatus</name>
    <dbReference type="NCBI Taxonomy" id="210409"/>
    <lineage>
        <taxon>Eukaryota</taxon>
        <taxon>Metazoa</taxon>
        <taxon>Ecdysozoa</taxon>
        <taxon>Arthropoda</taxon>
        <taxon>Crustacea</taxon>
        <taxon>Multicrustacea</taxon>
        <taxon>Malacostraca</taxon>
        <taxon>Eumalacostraca</taxon>
        <taxon>Eucarida</taxon>
        <taxon>Decapoda</taxon>
        <taxon>Pleocyemata</taxon>
        <taxon>Brachyura</taxon>
        <taxon>Eubrachyura</taxon>
        <taxon>Portunoidea</taxon>
        <taxon>Portunidae</taxon>
        <taxon>Portuninae</taxon>
        <taxon>Portunus</taxon>
    </lineage>
</organism>
<protein>
    <submittedName>
        <fullName evidence="1">Uncharacterized protein</fullName>
    </submittedName>
</protein>
<comment type="caution">
    <text evidence="1">The sequence shown here is derived from an EMBL/GenBank/DDBJ whole genome shotgun (WGS) entry which is preliminary data.</text>
</comment>
<accession>A0A5B7GNU4</accession>
<keyword evidence="2" id="KW-1185">Reference proteome</keyword>